<protein>
    <submittedName>
        <fullName evidence="2">Uncharacterized protein</fullName>
    </submittedName>
</protein>
<organism evidence="2 3">
    <name type="scientific">Colletotrichum kahawae</name>
    <name type="common">Coffee berry disease fungus</name>
    <dbReference type="NCBI Taxonomy" id="34407"/>
    <lineage>
        <taxon>Eukaryota</taxon>
        <taxon>Fungi</taxon>
        <taxon>Dikarya</taxon>
        <taxon>Ascomycota</taxon>
        <taxon>Pezizomycotina</taxon>
        <taxon>Sordariomycetes</taxon>
        <taxon>Hypocreomycetidae</taxon>
        <taxon>Glomerellales</taxon>
        <taxon>Glomerellaceae</taxon>
        <taxon>Colletotrichum</taxon>
        <taxon>Colletotrichum gloeosporioides species complex</taxon>
    </lineage>
</organism>
<accession>A0AAD9Y7I2</accession>
<dbReference type="EMBL" id="VYYT01000333">
    <property type="protein sequence ID" value="KAK2741956.1"/>
    <property type="molecule type" value="Genomic_DNA"/>
</dbReference>
<evidence type="ECO:0000313" key="2">
    <source>
        <dbReference type="EMBL" id="KAK2741956.1"/>
    </source>
</evidence>
<evidence type="ECO:0000313" key="3">
    <source>
        <dbReference type="Proteomes" id="UP001281614"/>
    </source>
</evidence>
<sequence>MMETVRTEVTTTTAIHNSNSALVPCGTHVEVRAALDGEGGGKSEKGGRRRPTSSRHPRGNNMQSSSTGKRADESLPCLALSGDGTSGFGVRQLFLRV</sequence>
<name>A0AAD9Y7I2_COLKA</name>
<dbReference type="Proteomes" id="UP001281614">
    <property type="component" value="Unassembled WGS sequence"/>
</dbReference>
<feature type="compositionally biased region" description="Basic residues" evidence="1">
    <location>
        <begin position="47"/>
        <end position="58"/>
    </location>
</feature>
<evidence type="ECO:0000256" key="1">
    <source>
        <dbReference type="SAM" id="MobiDB-lite"/>
    </source>
</evidence>
<reference evidence="2" key="1">
    <citation type="submission" date="2023-02" db="EMBL/GenBank/DDBJ databases">
        <title>Colletotrichum kahawae CIFC_Que2 genome sequencing and assembly.</title>
        <authorList>
            <person name="Baroncelli R."/>
        </authorList>
    </citation>
    <scope>NUCLEOTIDE SEQUENCE</scope>
    <source>
        <strain evidence="2">CIFC_Que2</strain>
    </source>
</reference>
<keyword evidence="3" id="KW-1185">Reference proteome</keyword>
<feature type="region of interest" description="Disordered" evidence="1">
    <location>
        <begin position="34"/>
        <end position="87"/>
    </location>
</feature>
<feature type="compositionally biased region" description="Basic and acidic residues" evidence="1">
    <location>
        <begin position="34"/>
        <end position="46"/>
    </location>
</feature>
<comment type="caution">
    <text evidence="2">The sequence shown here is derived from an EMBL/GenBank/DDBJ whole genome shotgun (WGS) entry which is preliminary data.</text>
</comment>
<proteinExistence type="predicted"/>
<dbReference type="AlphaFoldDB" id="A0AAD9Y7I2"/>
<gene>
    <name evidence="2" type="ORF">CKAH01_01383</name>
</gene>